<proteinExistence type="predicted"/>
<feature type="region of interest" description="Disordered" evidence="1">
    <location>
        <begin position="44"/>
        <end position="66"/>
    </location>
</feature>
<sequence length="149" mass="16487">METCVYHQSRKSFSSPKSPSIIIKVKKKKPPERILGRILPQLVGSPSLPLTPAANGSEGSAPHRQWEARSRAVPFCAERVRLEGAFLGESEKIYVHMGWANPQSNAGFQHTAMQFSTGREESLDFTPYSTLRNSKKTGLAFLCSRAIPT</sequence>
<evidence type="ECO:0000313" key="3">
    <source>
        <dbReference type="Proteomes" id="UP001054945"/>
    </source>
</evidence>
<evidence type="ECO:0000256" key="1">
    <source>
        <dbReference type="SAM" id="MobiDB-lite"/>
    </source>
</evidence>
<dbReference type="AlphaFoldDB" id="A0AAV4NFX9"/>
<name>A0AAV4NFX9_CAEEX</name>
<evidence type="ECO:0000313" key="2">
    <source>
        <dbReference type="EMBL" id="GIX82836.1"/>
    </source>
</evidence>
<gene>
    <name evidence="2" type="ORF">CEXT_370181</name>
</gene>
<keyword evidence="3" id="KW-1185">Reference proteome</keyword>
<accession>A0AAV4NFX9</accession>
<comment type="caution">
    <text evidence="2">The sequence shown here is derived from an EMBL/GenBank/DDBJ whole genome shotgun (WGS) entry which is preliminary data.</text>
</comment>
<reference evidence="2 3" key="1">
    <citation type="submission" date="2021-06" db="EMBL/GenBank/DDBJ databases">
        <title>Caerostris extrusa draft genome.</title>
        <authorList>
            <person name="Kono N."/>
            <person name="Arakawa K."/>
        </authorList>
    </citation>
    <scope>NUCLEOTIDE SEQUENCE [LARGE SCALE GENOMIC DNA]</scope>
</reference>
<dbReference type="EMBL" id="BPLR01003270">
    <property type="protein sequence ID" value="GIX82836.1"/>
    <property type="molecule type" value="Genomic_DNA"/>
</dbReference>
<protein>
    <submittedName>
        <fullName evidence="2">Uncharacterized protein</fullName>
    </submittedName>
</protein>
<dbReference type="Proteomes" id="UP001054945">
    <property type="component" value="Unassembled WGS sequence"/>
</dbReference>
<organism evidence="2 3">
    <name type="scientific">Caerostris extrusa</name>
    <name type="common">Bark spider</name>
    <name type="synonym">Caerostris bankana</name>
    <dbReference type="NCBI Taxonomy" id="172846"/>
    <lineage>
        <taxon>Eukaryota</taxon>
        <taxon>Metazoa</taxon>
        <taxon>Ecdysozoa</taxon>
        <taxon>Arthropoda</taxon>
        <taxon>Chelicerata</taxon>
        <taxon>Arachnida</taxon>
        <taxon>Araneae</taxon>
        <taxon>Araneomorphae</taxon>
        <taxon>Entelegynae</taxon>
        <taxon>Araneoidea</taxon>
        <taxon>Araneidae</taxon>
        <taxon>Caerostris</taxon>
    </lineage>
</organism>